<evidence type="ECO:0000256" key="1">
    <source>
        <dbReference type="ARBA" id="ARBA00022737"/>
    </source>
</evidence>
<keyword evidence="2 3" id="KW-0040">ANK repeat</keyword>
<dbReference type="PANTHER" id="PTHR24198">
    <property type="entry name" value="ANKYRIN REPEAT AND PROTEIN KINASE DOMAIN-CONTAINING PROTEIN"/>
    <property type="match status" value="1"/>
</dbReference>
<keyword evidence="1" id="KW-0677">Repeat</keyword>
<feature type="compositionally biased region" description="Acidic residues" evidence="4">
    <location>
        <begin position="282"/>
        <end position="299"/>
    </location>
</feature>
<dbReference type="Proteomes" id="UP000006671">
    <property type="component" value="Unassembled WGS sequence"/>
</dbReference>
<feature type="repeat" description="ANK" evidence="3">
    <location>
        <begin position="7"/>
        <end position="41"/>
    </location>
</feature>
<dbReference type="InterPro" id="IPR002110">
    <property type="entry name" value="Ankyrin_rpt"/>
</dbReference>
<evidence type="ECO:0000256" key="4">
    <source>
        <dbReference type="SAM" id="MobiDB-lite"/>
    </source>
</evidence>
<dbReference type="KEGG" id="ngr:NAEGRDRAFT_72069"/>
<proteinExistence type="predicted"/>
<dbReference type="Gene3D" id="1.25.40.20">
    <property type="entry name" value="Ankyrin repeat-containing domain"/>
    <property type="match status" value="1"/>
</dbReference>
<sequence>MRIHGRNGQSPLMVAAQQENLDSEIIKCLISAGCNMGMKDFDGKTSFIHACENGNYEIAKIIYEKSGKGRNAIRFVLKGEDPLTLAVKSGNEQLVNWLASTEIIRSSRKKALLVSIEKGDYWIFKSVFDHCCLDADFNWYNILKMSCDNIKIDMLKLILPKCKEIGPLELESYASQATMPNVRNEFLLNAKKKRQELIWKDLKPAFLIREKAKSTKATPNSQLLLNHPLNLVCDDSFHLICSFLITKPVETSIRYFIEKKDGVKIWHFYDGGPSHRSWSDYDGGEDSSDDDDYDYYDDY</sequence>
<dbReference type="GeneID" id="8850949"/>
<evidence type="ECO:0000313" key="5">
    <source>
        <dbReference type="EMBL" id="EFC40043.1"/>
    </source>
</evidence>
<dbReference type="Pfam" id="PF12796">
    <property type="entry name" value="Ank_2"/>
    <property type="match status" value="1"/>
</dbReference>
<evidence type="ECO:0000256" key="3">
    <source>
        <dbReference type="PROSITE-ProRule" id="PRU00023"/>
    </source>
</evidence>
<dbReference type="VEuPathDB" id="AmoebaDB:NAEGRDRAFT_72069"/>
<organism evidence="6">
    <name type="scientific">Naegleria gruberi</name>
    <name type="common">Amoeba</name>
    <dbReference type="NCBI Taxonomy" id="5762"/>
    <lineage>
        <taxon>Eukaryota</taxon>
        <taxon>Discoba</taxon>
        <taxon>Heterolobosea</taxon>
        <taxon>Tetramitia</taxon>
        <taxon>Eutetramitia</taxon>
        <taxon>Vahlkampfiidae</taxon>
        <taxon>Naegleria</taxon>
    </lineage>
</organism>
<dbReference type="EMBL" id="GG738895">
    <property type="protein sequence ID" value="EFC40043.1"/>
    <property type="molecule type" value="Genomic_DNA"/>
</dbReference>
<dbReference type="InParanoid" id="D2VSU9"/>
<keyword evidence="6" id="KW-1185">Reference proteome</keyword>
<dbReference type="AlphaFoldDB" id="D2VSU9"/>
<dbReference type="OrthoDB" id="20872at2759"/>
<reference evidence="5 6" key="1">
    <citation type="journal article" date="2010" name="Cell">
        <title>The genome of Naegleria gruberi illuminates early eukaryotic versatility.</title>
        <authorList>
            <person name="Fritz-Laylin L.K."/>
            <person name="Prochnik S.E."/>
            <person name="Ginger M.L."/>
            <person name="Dacks J.B."/>
            <person name="Carpenter M.L."/>
            <person name="Field M.C."/>
            <person name="Kuo A."/>
            <person name="Paredez A."/>
            <person name="Chapman J."/>
            <person name="Pham J."/>
            <person name="Shu S."/>
            <person name="Neupane R."/>
            <person name="Cipriano M."/>
            <person name="Mancuso J."/>
            <person name="Tu H."/>
            <person name="Salamov A."/>
            <person name="Lindquist E."/>
            <person name="Shapiro H."/>
            <person name="Lucas S."/>
            <person name="Grigoriev I.V."/>
            <person name="Cande W.Z."/>
            <person name="Fulton C."/>
            <person name="Rokhsar D.S."/>
            <person name="Dawson S.C."/>
        </authorList>
    </citation>
    <scope>NUCLEOTIDE SEQUENCE [LARGE SCALE GENOMIC DNA]</scope>
    <source>
        <strain evidence="5 6">NEG-M</strain>
    </source>
</reference>
<dbReference type="PROSITE" id="PS50297">
    <property type="entry name" value="ANK_REP_REGION"/>
    <property type="match status" value="1"/>
</dbReference>
<evidence type="ECO:0000313" key="6">
    <source>
        <dbReference type="Proteomes" id="UP000006671"/>
    </source>
</evidence>
<name>D2VSU9_NAEGR</name>
<dbReference type="SUPFAM" id="SSF48403">
    <property type="entry name" value="Ankyrin repeat"/>
    <property type="match status" value="1"/>
</dbReference>
<dbReference type="SMART" id="SM00248">
    <property type="entry name" value="ANK"/>
    <property type="match status" value="4"/>
</dbReference>
<evidence type="ECO:0000256" key="2">
    <source>
        <dbReference type="ARBA" id="ARBA00023043"/>
    </source>
</evidence>
<dbReference type="PANTHER" id="PTHR24198:SF165">
    <property type="entry name" value="ANKYRIN REPEAT-CONTAINING PROTEIN-RELATED"/>
    <property type="match status" value="1"/>
</dbReference>
<accession>D2VSU9</accession>
<gene>
    <name evidence="5" type="ORF">NAEGRDRAFT_72069</name>
</gene>
<dbReference type="PROSITE" id="PS50088">
    <property type="entry name" value="ANK_REPEAT"/>
    <property type="match status" value="1"/>
</dbReference>
<protein>
    <submittedName>
        <fullName evidence="5">Predicted protein</fullName>
    </submittedName>
</protein>
<dbReference type="InterPro" id="IPR036770">
    <property type="entry name" value="Ankyrin_rpt-contain_sf"/>
</dbReference>
<dbReference type="RefSeq" id="XP_002672787.1">
    <property type="nucleotide sequence ID" value="XM_002672741.1"/>
</dbReference>
<feature type="region of interest" description="Disordered" evidence="4">
    <location>
        <begin position="279"/>
        <end position="299"/>
    </location>
</feature>